<proteinExistence type="predicted"/>
<dbReference type="EMBL" id="CP033622">
    <property type="protein sequence ID" value="QIZ51392.1"/>
    <property type="molecule type" value="Genomic_DNA"/>
</dbReference>
<reference evidence="1 3" key="1">
    <citation type="submission" date="2018-11" db="EMBL/GenBank/DDBJ databases">
        <title>Complete genome sequence of Dickeya zeae strain CE1 infecting Canna edulis Ker-Gawl. in China.</title>
        <authorList>
            <person name="Zhang J."/>
            <person name="Lin B."/>
            <person name="Shen H."/>
            <person name="Jiang S."/>
            <person name="Pu X."/>
            <person name="Sun D."/>
        </authorList>
    </citation>
    <scope>NUCLEOTIDE SEQUENCE [LARGE SCALE GENOMIC DNA]</scope>
    <source>
        <strain evidence="1 3">CE1</strain>
    </source>
</reference>
<keyword evidence="4" id="KW-1185">Reference proteome</keyword>
<dbReference type="RefSeq" id="WP_038904544.1">
    <property type="nucleotide sequence ID" value="NZ_CP033622.1"/>
</dbReference>
<accession>A0AAE6YZZ8</accession>
<evidence type="ECO:0000313" key="2">
    <source>
        <dbReference type="EMBL" id="QYM91218.1"/>
    </source>
</evidence>
<dbReference type="Proteomes" id="UP000500801">
    <property type="component" value="Chromosome"/>
</dbReference>
<organism evidence="1 3">
    <name type="scientific">Dickeya zeae</name>
    <dbReference type="NCBI Taxonomy" id="204042"/>
    <lineage>
        <taxon>Bacteria</taxon>
        <taxon>Pseudomonadati</taxon>
        <taxon>Pseudomonadota</taxon>
        <taxon>Gammaproteobacteria</taxon>
        <taxon>Enterobacterales</taxon>
        <taxon>Pectobacteriaceae</taxon>
        <taxon>Dickeya</taxon>
    </lineage>
</organism>
<dbReference type="AlphaFoldDB" id="A0AAE6YZZ8"/>
<dbReference type="Proteomes" id="UP000824976">
    <property type="component" value="Chromosome"/>
</dbReference>
<evidence type="ECO:0000313" key="3">
    <source>
        <dbReference type="Proteomes" id="UP000500801"/>
    </source>
</evidence>
<protein>
    <submittedName>
        <fullName evidence="1">DUF4177 domain-containing protein</fullName>
    </submittedName>
</protein>
<name>A0AAE6YZZ8_9GAMM</name>
<dbReference type="EMBL" id="CP040817">
    <property type="protein sequence ID" value="QYM91218.1"/>
    <property type="molecule type" value="Genomic_DNA"/>
</dbReference>
<sequence length="81" mass="9292">MYKYKMVQIPPNIIVNARKVDKDNAAAHYLEQVVNEKAEDGWEFQRIDTIGVEEQPGCASLLFGKKNGPVNYYVITFRKEA</sequence>
<dbReference type="GeneID" id="302581871"/>
<gene>
    <name evidence="1" type="ORF">DWG24_11760</name>
    <name evidence="2" type="ORF">FGI21_04655</name>
</gene>
<reference evidence="2 4" key="2">
    <citation type="submission" date="2019-06" db="EMBL/GenBank/DDBJ databases">
        <title>Complete genome of Dickeya zeae PL65.</title>
        <authorList>
            <person name="Boluk G."/>
            <person name="Arif M."/>
        </authorList>
    </citation>
    <scope>NUCLEOTIDE SEQUENCE [LARGE SCALE GENOMIC DNA]</scope>
    <source>
        <strain evidence="2 4">PL65</strain>
    </source>
</reference>
<evidence type="ECO:0000313" key="4">
    <source>
        <dbReference type="Proteomes" id="UP000824976"/>
    </source>
</evidence>
<evidence type="ECO:0000313" key="1">
    <source>
        <dbReference type="EMBL" id="QIZ51392.1"/>
    </source>
</evidence>